<keyword evidence="1" id="KW-0812">Transmembrane</keyword>
<dbReference type="Proteomes" id="UP000254502">
    <property type="component" value="Unassembled WGS sequence"/>
</dbReference>
<gene>
    <name evidence="2" type="ORF">NCTC5664_02532</name>
</gene>
<reference evidence="2 3" key="1">
    <citation type="submission" date="2018-06" db="EMBL/GenBank/DDBJ databases">
        <authorList>
            <consortium name="Pathogen Informatics"/>
            <person name="Doyle S."/>
        </authorList>
    </citation>
    <scope>NUCLEOTIDE SEQUENCE [LARGE SCALE GENOMIC DNA]</scope>
    <source>
        <strain evidence="2 3">NCTC5664</strain>
    </source>
</reference>
<keyword evidence="1" id="KW-0472">Membrane</keyword>
<accession>A0A380E1J5</accession>
<dbReference type="EMBL" id="UHAQ01000003">
    <property type="protein sequence ID" value="SUK83351.1"/>
    <property type="molecule type" value="Genomic_DNA"/>
</dbReference>
<keyword evidence="1" id="KW-1133">Transmembrane helix</keyword>
<protein>
    <submittedName>
        <fullName evidence="2">Hydroxymethylpyrimidine transport system permease protein</fullName>
    </submittedName>
</protein>
<name>A0A380E1J5_STAAU</name>
<proteinExistence type="predicted"/>
<dbReference type="AlphaFoldDB" id="A0A380E1J5"/>
<evidence type="ECO:0000313" key="2">
    <source>
        <dbReference type="EMBL" id="SUK83351.1"/>
    </source>
</evidence>
<evidence type="ECO:0000256" key="1">
    <source>
        <dbReference type="SAM" id="Phobius"/>
    </source>
</evidence>
<feature type="transmembrane region" description="Helical" evidence="1">
    <location>
        <begin position="7"/>
        <end position="29"/>
    </location>
</feature>
<sequence length="81" mass="8947">MVLQFKITAIFITISIGFALLSSLFMILYGNGSHTILKFGFIHITTESLVRGLHVSLRTIAISFFGILIALTSQVVMIFIV</sequence>
<organism evidence="2 3">
    <name type="scientific">Staphylococcus aureus</name>
    <dbReference type="NCBI Taxonomy" id="1280"/>
    <lineage>
        <taxon>Bacteria</taxon>
        <taxon>Bacillati</taxon>
        <taxon>Bacillota</taxon>
        <taxon>Bacilli</taxon>
        <taxon>Bacillales</taxon>
        <taxon>Staphylococcaceae</taxon>
        <taxon>Staphylococcus</taxon>
    </lineage>
</organism>
<evidence type="ECO:0000313" key="3">
    <source>
        <dbReference type="Proteomes" id="UP000254502"/>
    </source>
</evidence>
<feature type="transmembrane region" description="Helical" evidence="1">
    <location>
        <begin position="60"/>
        <end position="80"/>
    </location>
</feature>